<evidence type="ECO:0000313" key="1">
    <source>
        <dbReference type="EMBL" id="KZV43898.1"/>
    </source>
</evidence>
<sequence>MQKIDELLLNRTLKALVESFMGRSEAATRLPLGTGMVIVNVIISEQISKLKHENFYLEATPFSRKEYLIVPPDTKTCTKDRKNQRQIAHGVLEQIAHDLNDEKLTLREYSVPVYRGTIEDDRGRATWCGSKESKDSPPVSSRRLRSRLIRSMSNPKIVNSSDQSLKLNTSLLNHHSDQINTLISI</sequence>
<proteinExistence type="predicted"/>
<gene>
    <name evidence="1" type="ORF">F511_38172</name>
</gene>
<dbReference type="Proteomes" id="UP000250235">
    <property type="component" value="Unassembled WGS sequence"/>
</dbReference>
<name>A0A2Z7CAJ1_9LAMI</name>
<dbReference type="AlphaFoldDB" id="A0A2Z7CAJ1"/>
<reference evidence="1 2" key="1">
    <citation type="journal article" date="2015" name="Proc. Natl. Acad. Sci. U.S.A.">
        <title>The resurrection genome of Boea hygrometrica: A blueprint for survival of dehydration.</title>
        <authorList>
            <person name="Xiao L."/>
            <person name="Yang G."/>
            <person name="Zhang L."/>
            <person name="Yang X."/>
            <person name="Zhao S."/>
            <person name="Ji Z."/>
            <person name="Zhou Q."/>
            <person name="Hu M."/>
            <person name="Wang Y."/>
            <person name="Chen M."/>
            <person name="Xu Y."/>
            <person name="Jin H."/>
            <person name="Xiao X."/>
            <person name="Hu G."/>
            <person name="Bao F."/>
            <person name="Hu Y."/>
            <person name="Wan P."/>
            <person name="Li L."/>
            <person name="Deng X."/>
            <person name="Kuang T."/>
            <person name="Xiang C."/>
            <person name="Zhu J.K."/>
            <person name="Oliver M.J."/>
            <person name="He Y."/>
        </authorList>
    </citation>
    <scope>NUCLEOTIDE SEQUENCE [LARGE SCALE GENOMIC DNA]</scope>
    <source>
        <strain evidence="2">cv. XS01</strain>
    </source>
</reference>
<dbReference type="EMBL" id="KQ997593">
    <property type="protein sequence ID" value="KZV43898.1"/>
    <property type="molecule type" value="Genomic_DNA"/>
</dbReference>
<protein>
    <submittedName>
        <fullName evidence="1">Uncharacterized protein</fullName>
    </submittedName>
</protein>
<evidence type="ECO:0000313" key="2">
    <source>
        <dbReference type="Proteomes" id="UP000250235"/>
    </source>
</evidence>
<accession>A0A2Z7CAJ1</accession>
<keyword evidence="2" id="KW-1185">Reference proteome</keyword>
<organism evidence="1 2">
    <name type="scientific">Dorcoceras hygrometricum</name>
    <dbReference type="NCBI Taxonomy" id="472368"/>
    <lineage>
        <taxon>Eukaryota</taxon>
        <taxon>Viridiplantae</taxon>
        <taxon>Streptophyta</taxon>
        <taxon>Embryophyta</taxon>
        <taxon>Tracheophyta</taxon>
        <taxon>Spermatophyta</taxon>
        <taxon>Magnoliopsida</taxon>
        <taxon>eudicotyledons</taxon>
        <taxon>Gunneridae</taxon>
        <taxon>Pentapetalae</taxon>
        <taxon>asterids</taxon>
        <taxon>lamiids</taxon>
        <taxon>Lamiales</taxon>
        <taxon>Gesneriaceae</taxon>
        <taxon>Didymocarpoideae</taxon>
        <taxon>Trichosporeae</taxon>
        <taxon>Loxocarpinae</taxon>
        <taxon>Dorcoceras</taxon>
    </lineage>
</organism>